<proteinExistence type="predicted"/>
<comment type="caution">
    <text evidence="1">The sequence shown here is derived from an EMBL/GenBank/DDBJ whole genome shotgun (WGS) entry which is preliminary data.</text>
</comment>
<evidence type="ECO:0000313" key="2">
    <source>
        <dbReference type="Proteomes" id="UP000266861"/>
    </source>
</evidence>
<name>A0A397GFI0_9GLOM</name>
<dbReference type="EMBL" id="PQFF01000474">
    <property type="protein sequence ID" value="RHZ48176.1"/>
    <property type="molecule type" value="Genomic_DNA"/>
</dbReference>
<dbReference type="Proteomes" id="UP000266861">
    <property type="component" value="Unassembled WGS sequence"/>
</dbReference>
<dbReference type="OrthoDB" id="2322713at2759"/>
<keyword evidence="2" id="KW-1185">Reference proteome</keyword>
<sequence length="116" mass="14019">MPTWQDIEKAIVKVIQAGILYKKKKEEKFMQGYKKRYTNLHQAEDPDIYILNNAKEYIPNEVKYIAIKRQYQEWYKNEPEILQAILKLNDLYYQLAKDYFATNEEIEEEADDFLNS</sequence>
<reference evidence="1 2" key="1">
    <citation type="submission" date="2018-08" db="EMBL/GenBank/DDBJ databases">
        <title>Genome and evolution of the arbuscular mycorrhizal fungus Diversispora epigaea (formerly Glomus versiforme) and its bacterial endosymbionts.</title>
        <authorList>
            <person name="Sun X."/>
            <person name="Fei Z."/>
            <person name="Harrison M."/>
        </authorList>
    </citation>
    <scope>NUCLEOTIDE SEQUENCE [LARGE SCALE GENOMIC DNA]</scope>
    <source>
        <strain evidence="1 2">IT104</strain>
    </source>
</reference>
<gene>
    <name evidence="1" type="ORF">Glove_557g5</name>
</gene>
<protein>
    <submittedName>
        <fullName evidence="1">Uncharacterized protein</fullName>
    </submittedName>
</protein>
<dbReference type="AlphaFoldDB" id="A0A397GFI0"/>
<accession>A0A397GFI0</accession>
<organism evidence="1 2">
    <name type="scientific">Diversispora epigaea</name>
    <dbReference type="NCBI Taxonomy" id="1348612"/>
    <lineage>
        <taxon>Eukaryota</taxon>
        <taxon>Fungi</taxon>
        <taxon>Fungi incertae sedis</taxon>
        <taxon>Mucoromycota</taxon>
        <taxon>Glomeromycotina</taxon>
        <taxon>Glomeromycetes</taxon>
        <taxon>Diversisporales</taxon>
        <taxon>Diversisporaceae</taxon>
        <taxon>Diversispora</taxon>
    </lineage>
</organism>
<evidence type="ECO:0000313" key="1">
    <source>
        <dbReference type="EMBL" id="RHZ48176.1"/>
    </source>
</evidence>